<sequence length="80" mass="8946">MRWNITLPGRKPPPHPPQPPAPESPKLTVLHLSDIHVDFGYKPGSLAECYQPVCCRFGQPLHGQPGAGFWHSFLNYCTII</sequence>
<comment type="caution">
    <text evidence="2">The sequence shown here is derived from an EMBL/GenBank/DDBJ whole genome shotgun (WGS) entry which is preliminary data.</text>
</comment>
<organism evidence="2 3">
    <name type="scientific">Rotaria sordida</name>
    <dbReference type="NCBI Taxonomy" id="392033"/>
    <lineage>
        <taxon>Eukaryota</taxon>
        <taxon>Metazoa</taxon>
        <taxon>Spiralia</taxon>
        <taxon>Gnathifera</taxon>
        <taxon>Rotifera</taxon>
        <taxon>Eurotatoria</taxon>
        <taxon>Bdelloidea</taxon>
        <taxon>Philodinida</taxon>
        <taxon>Philodinidae</taxon>
        <taxon>Rotaria</taxon>
    </lineage>
</organism>
<dbReference type="Proteomes" id="UP000663864">
    <property type="component" value="Unassembled WGS sequence"/>
</dbReference>
<feature type="compositionally biased region" description="Pro residues" evidence="1">
    <location>
        <begin position="10"/>
        <end position="23"/>
    </location>
</feature>
<accession>A0A814ZYZ3</accession>
<protein>
    <recommendedName>
        <fullName evidence="4">Calcineurin-like phosphoesterase domain-containing protein</fullName>
    </recommendedName>
</protein>
<dbReference type="AlphaFoldDB" id="A0A814ZYZ3"/>
<proteinExistence type="predicted"/>
<name>A0A814ZYZ3_9BILA</name>
<reference evidence="2" key="1">
    <citation type="submission" date="2021-02" db="EMBL/GenBank/DDBJ databases">
        <authorList>
            <person name="Nowell W R."/>
        </authorList>
    </citation>
    <scope>NUCLEOTIDE SEQUENCE</scope>
</reference>
<evidence type="ECO:0000256" key="1">
    <source>
        <dbReference type="SAM" id="MobiDB-lite"/>
    </source>
</evidence>
<evidence type="ECO:0008006" key="4">
    <source>
        <dbReference type="Google" id="ProtNLM"/>
    </source>
</evidence>
<evidence type="ECO:0000313" key="3">
    <source>
        <dbReference type="Proteomes" id="UP000663864"/>
    </source>
</evidence>
<evidence type="ECO:0000313" key="2">
    <source>
        <dbReference type="EMBL" id="CAF1250227.1"/>
    </source>
</evidence>
<dbReference type="EMBL" id="CAJNOT010001798">
    <property type="protein sequence ID" value="CAF1250227.1"/>
    <property type="molecule type" value="Genomic_DNA"/>
</dbReference>
<feature type="region of interest" description="Disordered" evidence="1">
    <location>
        <begin position="1"/>
        <end position="25"/>
    </location>
</feature>
<gene>
    <name evidence="2" type="ORF">ZHD862_LOCUS25347</name>
</gene>